<proteinExistence type="predicted"/>
<keyword evidence="2" id="KW-1185">Reference proteome</keyword>
<comment type="caution">
    <text evidence="1">The sequence shown here is derived from an EMBL/GenBank/DDBJ whole genome shotgun (WGS) entry which is preliminary data.</text>
</comment>
<gene>
    <name evidence="1" type="ORF">HPB49_001623</name>
</gene>
<sequence>MVGLVAKVGCMASRTECGTPVRPVIDWLPALMKCGVVALSARRSMASRLPHFPRCGPHSARGARAWLGDPEIDGAVVVVAAAERGGQGDPLSLAVLVEFDNADWKRREWIRVYEDPFAAFLVEETLTWHVRNSDESPSPALWEGNGLLDSTNARGKPVTPCSQFGGEQVSVAAASRYDVGLCTPYVTSPTRKGATWRYTIEKKAEQRESAVDAACPGNLCCGIPAVVRIHRRSCDDHLVL</sequence>
<reference evidence="1" key="1">
    <citation type="submission" date="2020-05" db="EMBL/GenBank/DDBJ databases">
        <title>Large-scale comparative analyses of tick genomes elucidate their genetic diversity and vector capacities.</title>
        <authorList>
            <person name="Jia N."/>
            <person name="Wang J."/>
            <person name="Shi W."/>
            <person name="Du L."/>
            <person name="Sun Y."/>
            <person name="Zhan W."/>
            <person name="Jiang J."/>
            <person name="Wang Q."/>
            <person name="Zhang B."/>
            <person name="Ji P."/>
            <person name="Sakyi L.B."/>
            <person name="Cui X."/>
            <person name="Yuan T."/>
            <person name="Jiang B."/>
            <person name="Yang W."/>
            <person name="Lam T.T.-Y."/>
            <person name="Chang Q."/>
            <person name="Ding S."/>
            <person name="Wang X."/>
            <person name="Zhu J."/>
            <person name="Ruan X."/>
            <person name="Zhao L."/>
            <person name="Wei J."/>
            <person name="Que T."/>
            <person name="Du C."/>
            <person name="Cheng J."/>
            <person name="Dai P."/>
            <person name="Han X."/>
            <person name="Huang E."/>
            <person name="Gao Y."/>
            <person name="Liu J."/>
            <person name="Shao H."/>
            <person name="Ye R."/>
            <person name="Li L."/>
            <person name="Wei W."/>
            <person name="Wang X."/>
            <person name="Wang C."/>
            <person name="Yang T."/>
            <person name="Huo Q."/>
            <person name="Li W."/>
            <person name="Guo W."/>
            <person name="Chen H."/>
            <person name="Zhou L."/>
            <person name="Ni X."/>
            <person name="Tian J."/>
            <person name="Zhou Y."/>
            <person name="Sheng Y."/>
            <person name="Liu T."/>
            <person name="Pan Y."/>
            <person name="Xia L."/>
            <person name="Li J."/>
            <person name="Zhao F."/>
            <person name="Cao W."/>
        </authorList>
    </citation>
    <scope>NUCLEOTIDE SEQUENCE</scope>
    <source>
        <strain evidence="1">Dsil-2018</strain>
    </source>
</reference>
<dbReference type="EMBL" id="CM023470">
    <property type="protein sequence ID" value="KAH7977443.1"/>
    <property type="molecule type" value="Genomic_DNA"/>
</dbReference>
<accession>A0ACB8DT49</accession>
<evidence type="ECO:0000313" key="1">
    <source>
        <dbReference type="EMBL" id="KAH7977443.1"/>
    </source>
</evidence>
<dbReference type="Proteomes" id="UP000821865">
    <property type="component" value="Chromosome 1"/>
</dbReference>
<evidence type="ECO:0000313" key="2">
    <source>
        <dbReference type="Proteomes" id="UP000821865"/>
    </source>
</evidence>
<organism evidence="1 2">
    <name type="scientific">Dermacentor silvarum</name>
    <name type="common">Tick</name>
    <dbReference type="NCBI Taxonomy" id="543639"/>
    <lineage>
        <taxon>Eukaryota</taxon>
        <taxon>Metazoa</taxon>
        <taxon>Ecdysozoa</taxon>
        <taxon>Arthropoda</taxon>
        <taxon>Chelicerata</taxon>
        <taxon>Arachnida</taxon>
        <taxon>Acari</taxon>
        <taxon>Parasitiformes</taxon>
        <taxon>Ixodida</taxon>
        <taxon>Ixodoidea</taxon>
        <taxon>Ixodidae</taxon>
        <taxon>Rhipicephalinae</taxon>
        <taxon>Dermacentor</taxon>
    </lineage>
</organism>
<protein>
    <submittedName>
        <fullName evidence="1">Uncharacterized protein</fullName>
    </submittedName>
</protein>
<name>A0ACB8DT49_DERSI</name>